<organism evidence="9 10">
    <name type="scientific">Bacillus infantis NRRL B-14911</name>
    <dbReference type="NCBI Taxonomy" id="1367477"/>
    <lineage>
        <taxon>Bacteria</taxon>
        <taxon>Bacillati</taxon>
        <taxon>Bacillota</taxon>
        <taxon>Bacilli</taxon>
        <taxon>Bacillales</taxon>
        <taxon>Bacillaceae</taxon>
        <taxon>Bacillus</taxon>
    </lineage>
</organism>
<dbReference type="Pfam" id="PF07005">
    <property type="entry name" value="SBD_N"/>
    <property type="match status" value="1"/>
</dbReference>
<evidence type="ECO:0000313" key="10">
    <source>
        <dbReference type="Proteomes" id="UP000017805"/>
    </source>
</evidence>
<keyword evidence="5" id="KW-0067">ATP-binding</keyword>
<dbReference type="GO" id="GO:0016301">
    <property type="term" value="F:kinase activity"/>
    <property type="evidence" value="ECO:0007669"/>
    <property type="project" value="UniProtKB-KW"/>
</dbReference>
<keyword evidence="4" id="KW-0418">Kinase</keyword>
<keyword evidence="6" id="KW-0119">Carbohydrate metabolism</keyword>
<dbReference type="InterPro" id="IPR042213">
    <property type="entry name" value="NBD_C_sf"/>
</dbReference>
<evidence type="ECO:0000256" key="6">
    <source>
        <dbReference type="ARBA" id="ARBA00023277"/>
    </source>
</evidence>
<evidence type="ECO:0000259" key="7">
    <source>
        <dbReference type="Pfam" id="PF07005"/>
    </source>
</evidence>
<evidence type="ECO:0000256" key="1">
    <source>
        <dbReference type="ARBA" id="ARBA00005715"/>
    </source>
</evidence>
<dbReference type="KEGG" id="bif:N288_25535"/>
<protein>
    <submittedName>
        <fullName evidence="9">Type III effector Hrp-dependent outer</fullName>
    </submittedName>
</protein>
<dbReference type="Proteomes" id="UP000017805">
    <property type="component" value="Chromosome"/>
</dbReference>
<evidence type="ECO:0000259" key="8">
    <source>
        <dbReference type="Pfam" id="PF17042"/>
    </source>
</evidence>
<dbReference type="AlphaFoldDB" id="U5LHL3"/>
<dbReference type="STRING" id="1367477.N288_25535"/>
<dbReference type="Gene3D" id="3.40.980.20">
    <property type="entry name" value="Four-carbon acid sugar kinase, nucleotide binding domain"/>
    <property type="match status" value="1"/>
</dbReference>
<dbReference type="InterPro" id="IPR031475">
    <property type="entry name" value="NBD_C"/>
</dbReference>
<feature type="domain" description="Four-carbon acid sugar kinase nucleotide binding" evidence="8">
    <location>
        <begin position="280"/>
        <end position="446"/>
    </location>
</feature>
<dbReference type="PATRIC" id="fig|1367477.3.peg.5095"/>
<dbReference type="GO" id="GO:0005524">
    <property type="term" value="F:ATP binding"/>
    <property type="evidence" value="ECO:0007669"/>
    <property type="project" value="UniProtKB-KW"/>
</dbReference>
<dbReference type="SUPFAM" id="SSF142764">
    <property type="entry name" value="YgbK-like"/>
    <property type="match status" value="1"/>
</dbReference>
<accession>U5LHL3</accession>
<name>U5LHL3_9BACI</name>
<proteinExistence type="inferred from homology"/>
<dbReference type="InterPro" id="IPR037051">
    <property type="entry name" value="4-carb_acid_sugar_kinase_N_sf"/>
</dbReference>
<dbReference type="EMBL" id="CP006643">
    <property type="protein sequence ID" value="AGX06938.1"/>
    <property type="molecule type" value="Genomic_DNA"/>
</dbReference>
<dbReference type="HOGENOM" id="CLU_029424_0_1_9"/>
<evidence type="ECO:0000313" key="9">
    <source>
        <dbReference type="EMBL" id="AGX06938.1"/>
    </source>
</evidence>
<keyword evidence="3" id="KW-0547">Nucleotide-binding</keyword>
<dbReference type="Gene3D" id="3.40.50.10840">
    <property type="entry name" value="Putative sugar-binding, N-terminal domain"/>
    <property type="match status" value="1"/>
</dbReference>
<keyword evidence="10" id="KW-1185">Reference proteome</keyword>
<feature type="domain" description="Four-carbon acid sugar kinase N-terminal" evidence="7">
    <location>
        <begin position="34"/>
        <end position="256"/>
    </location>
</feature>
<gene>
    <name evidence="9" type="ORF">N288_25535</name>
</gene>
<reference evidence="9 10" key="1">
    <citation type="submission" date="2013-07" db="EMBL/GenBank/DDBJ databases">
        <title>Complete genome sequence of Bacillus infantis NRRL B-14911 that has potential to induce cardiac disease by antigenic mimicry.</title>
        <authorList>
            <person name="Massilamany C."/>
            <person name="Smith T.P.L."/>
            <person name="Loy J.D."/>
            <person name="Barletta R."/>
            <person name="Reddy J."/>
        </authorList>
    </citation>
    <scope>NUCLEOTIDE SEQUENCE [LARGE SCALE GENOMIC DNA]</scope>
    <source>
        <strain evidence="9 10">NRRL B-14911</strain>
    </source>
</reference>
<comment type="similarity">
    <text evidence="1">Belongs to the four-carbon acid sugar kinase family.</text>
</comment>
<evidence type="ECO:0000256" key="4">
    <source>
        <dbReference type="ARBA" id="ARBA00022777"/>
    </source>
</evidence>
<dbReference type="InterPro" id="IPR010737">
    <property type="entry name" value="4-carb_acid_sugar_kinase_N"/>
</dbReference>
<evidence type="ECO:0000256" key="3">
    <source>
        <dbReference type="ARBA" id="ARBA00022741"/>
    </source>
</evidence>
<sequence>MISAKRLTDKTFNDYRKIEEIPATKGVTAMQTKMGIIADDLTGSNDSGVQLAKKGFNSTVVMDIDINVHSHTDVLIVDTDSRGKTEEAAYEAVSKAASLLFQQGFNHVYKKVDSTLRGNIASELASLADVYQPEAVVVAPAFPKLNRTTLNGKHYVDGQLITETEFGRDPKTPVIESYIPDLLKETVKDKIILLNASLLRGPKDEVFSFIEKELRSGIAWFVCDAETEADLERIARIFASLEKKTVWAGSGGLIDYLPEALQLDPVIGQQREEISIRQTLIVSGSLSQVTKSQLESLQRAERSYFIEVNPVDLVKDSLNIDSLLKEAGNAEEDSQFILYVNSSEENRMLAKDAGAAENLTANQVSERIASGLGKAARIFLEKAGKIDGLILTGGDTAKAVCQELGVSEMELLSEVEPGLPFGRIKSGARNYWAVTKAGGFGKEDSLMNAVNYMIERVEKCESK</sequence>
<evidence type="ECO:0000256" key="5">
    <source>
        <dbReference type="ARBA" id="ARBA00022840"/>
    </source>
</evidence>
<keyword evidence="2" id="KW-0808">Transferase</keyword>
<evidence type="ECO:0000256" key="2">
    <source>
        <dbReference type="ARBA" id="ARBA00022679"/>
    </source>
</evidence>
<dbReference type="Pfam" id="PF17042">
    <property type="entry name" value="NBD_C"/>
    <property type="match status" value="1"/>
</dbReference>